<dbReference type="SUPFAM" id="SSF52833">
    <property type="entry name" value="Thioredoxin-like"/>
    <property type="match status" value="1"/>
</dbReference>
<dbReference type="Gene3D" id="3.40.30.10">
    <property type="entry name" value="Glutaredoxin"/>
    <property type="match status" value="1"/>
</dbReference>
<evidence type="ECO:0000313" key="1">
    <source>
        <dbReference type="EMBL" id="NYI96600.1"/>
    </source>
</evidence>
<comment type="caution">
    <text evidence="1">The sequence shown here is derived from an EMBL/GenBank/DDBJ whole genome shotgun (WGS) entry which is preliminary data.</text>
</comment>
<name>A0A853BNL2_9ACTN</name>
<dbReference type="EMBL" id="JACCFO010000001">
    <property type="protein sequence ID" value="NYI96600.1"/>
    <property type="molecule type" value="Genomic_DNA"/>
</dbReference>
<dbReference type="InterPro" id="IPR036249">
    <property type="entry name" value="Thioredoxin-like_sf"/>
</dbReference>
<organism evidence="1 2">
    <name type="scientific">Streptomonospora nanhaiensis</name>
    <dbReference type="NCBI Taxonomy" id="1323731"/>
    <lineage>
        <taxon>Bacteria</taxon>
        <taxon>Bacillati</taxon>
        <taxon>Actinomycetota</taxon>
        <taxon>Actinomycetes</taxon>
        <taxon>Streptosporangiales</taxon>
        <taxon>Nocardiopsidaceae</taxon>
        <taxon>Streptomonospora</taxon>
    </lineage>
</organism>
<protein>
    <submittedName>
        <fullName evidence="1">Glutaredoxin</fullName>
    </submittedName>
</protein>
<dbReference type="AlphaFoldDB" id="A0A853BNL2"/>
<dbReference type="RefSeq" id="WP_179767938.1">
    <property type="nucleotide sequence ID" value="NZ_JACCFO010000001.1"/>
</dbReference>
<proteinExistence type="predicted"/>
<dbReference type="InterPro" id="IPR008554">
    <property type="entry name" value="Glutaredoxin-like"/>
</dbReference>
<gene>
    <name evidence="1" type="ORF">HNR12_002877</name>
</gene>
<evidence type="ECO:0000313" key="2">
    <source>
        <dbReference type="Proteomes" id="UP000575985"/>
    </source>
</evidence>
<keyword evidence="2" id="KW-1185">Reference proteome</keyword>
<reference evidence="1 2" key="1">
    <citation type="submission" date="2020-07" db="EMBL/GenBank/DDBJ databases">
        <title>Sequencing the genomes of 1000 actinobacteria strains.</title>
        <authorList>
            <person name="Klenk H.-P."/>
        </authorList>
    </citation>
    <scope>NUCLEOTIDE SEQUENCE [LARGE SCALE GENOMIC DNA]</scope>
    <source>
        <strain evidence="1 2">DSM 45927</strain>
    </source>
</reference>
<dbReference type="Proteomes" id="UP000575985">
    <property type="component" value="Unassembled WGS sequence"/>
</dbReference>
<sequence length="96" mass="10832">MFGRRRRGEAPAAGRTVTMLGKEGCHLCAEALAVIERVTAEVGAAYEVRDLADATQEERDDYWDKVPVVFVDGEQHDFWRVDADRLRAALTGRVRR</sequence>
<accession>A0A853BNL2</accession>
<dbReference type="Pfam" id="PF05768">
    <property type="entry name" value="Glrx-like"/>
    <property type="match status" value="1"/>
</dbReference>